<evidence type="ECO:0000256" key="2">
    <source>
        <dbReference type="ARBA" id="ARBA00007362"/>
    </source>
</evidence>
<feature type="transmembrane region" description="Helical" evidence="6">
    <location>
        <begin position="244"/>
        <end position="263"/>
    </location>
</feature>
<dbReference type="Proteomes" id="UP000603352">
    <property type="component" value="Unassembled WGS sequence"/>
</dbReference>
<dbReference type="PANTHER" id="PTHR32322:SF2">
    <property type="entry name" value="EAMA DOMAIN-CONTAINING PROTEIN"/>
    <property type="match status" value="1"/>
</dbReference>
<name>A0ABQ1IKH4_9PROT</name>
<dbReference type="InterPro" id="IPR000620">
    <property type="entry name" value="EamA_dom"/>
</dbReference>
<accession>A0ABQ1IKH4</accession>
<feature type="domain" description="EamA" evidence="7">
    <location>
        <begin position="150"/>
        <end position="285"/>
    </location>
</feature>
<feature type="transmembrane region" description="Helical" evidence="6">
    <location>
        <begin position="64"/>
        <end position="86"/>
    </location>
</feature>
<keyword evidence="9" id="KW-1185">Reference proteome</keyword>
<feature type="transmembrane region" description="Helical" evidence="6">
    <location>
        <begin position="153"/>
        <end position="173"/>
    </location>
</feature>
<feature type="domain" description="EamA" evidence="7">
    <location>
        <begin position="7"/>
        <end position="137"/>
    </location>
</feature>
<dbReference type="PANTHER" id="PTHR32322">
    <property type="entry name" value="INNER MEMBRANE TRANSPORTER"/>
    <property type="match status" value="1"/>
</dbReference>
<keyword evidence="4 6" id="KW-1133">Transmembrane helix</keyword>
<dbReference type="InterPro" id="IPR050638">
    <property type="entry name" value="AA-Vitamin_Transporters"/>
</dbReference>
<evidence type="ECO:0000256" key="4">
    <source>
        <dbReference type="ARBA" id="ARBA00022989"/>
    </source>
</evidence>
<dbReference type="RefSeq" id="WP_188578512.1">
    <property type="nucleotide sequence ID" value="NZ_BMDZ01000029.1"/>
</dbReference>
<comment type="caution">
    <text evidence="8">The sequence shown here is derived from an EMBL/GenBank/DDBJ whole genome shotgun (WGS) entry which is preliminary data.</text>
</comment>
<dbReference type="EMBL" id="BMDZ01000029">
    <property type="protein sequence ID" value="GGB43588.1"/>
    <property type="molecule type" value="Genomic_DNA"/>
</dbReference>
<dbReference type="InterPro" id="IPR037185">
    <property type="entry name" value="EmrE-like"/>
</dbReference>
<keyword evidence="5 6" id="KW-0472">Membrane</keyword>
<feature type="transmembrane region" description="Helical" evidence="6">
    <location>
        <begin position="269"/>
        <end position="289"/>
    </location>
</feature>
<feature type="transmembrane region" description="Helical" evidence="6">
    <location>
        <begin position="30"/>
        <end position="52"/>
    </location>
</feature>
<protein>
    <submittedName>
        <fullName evidence="8">Transporter YyaM</fullName>
    </submittedName>
</protein>
<keyword evidence="3 6" id="KW-0812">Transmembrane</keyword>
<feature type="transmembrane region" description="Helical" evidence="6">
    <location>
        <begin position="212"/>
        <end position="232"/>
    </location>
</feature>
<feature type="transmembrane region" description="Helical" evidence="6">
    <location>
        <begin position="92"/>
        <end position="114"/>
    </location>
</feature>
<evidence type="ECO:0000313" key="9">
    <source>
        <dbReference type="Proteomes" id="UP000603352"/>
    </source>
</evidence>
<reference evidence="9" key="1">
    <citation type="journal article" date="2019" name="Int. J. Syst. Evol. Microbiol.">
        <title>The Global Catalogue of Microorganisms (GCM) 10K type strain sequencing project: providing services to taxonomists for standard genome sequencing and annotation.</title>
        <authorList>
            <consortium name="The Broad Institute Genomics Platform"/>
            <consortium name="The Broad Institute Genome Sequencing Center for Infectious Disease"/>
            <person name="Wu L."/>
            <person name="Ma J."/>
        </authorList>
    </citation>
    <scope>NUCLEOTIDE SEQUENCE [LARGE SCALE GENOMIC DNA]</scope>
    <source>
        <strain evidence="9">CGMCC 1.10188</strain>
    </source>
</reference>
<feature type="transmembrane region" description="Helical" evidence="6">
    <location>
        <begin position="180"/>
        <end position="200"/>
    </location>
</feature>
<evidence type="ECO:0000256" key="1">
    <source>
        <dbReference type="ARBA" id="ARBA00004141"/>
    </source>
</evidence>
<comment type="similarity">
    <text evidence="2">Belongs to the EamA transporter family.</text>
</comment>
<feature type="transmembrane region" description="Helical" evidence="6">
    <location>
        <begin position="121"/>
        <end position="141"/>
    </location>
</feature>
<organism evidence="8 9">
    <name type="scientific">Tistrella bauzanensis</name>
    <dbReference type="NCBI Taxonomy" id="657419"/>
    <lineage>
        <taxon>Bacteria</taxon>
        <taxon>Pseudomonadati</taxon>
        <taxon>Pseudomonadota</taxon>
        <taxon>Alphaproteobacteria</taxon>
        <taxon>Geminicoccales</taxon>
        <taxon>Geminicoccaceae</taxon>
        <taxon>Tistrella</taxon>
    </lineage>
</organism>
<comment type="subcellular location">
    <subcellularLocation>
        <location evidence="1">Membrane</location>
        <topology evidence="1">Multi-pass membrane protein</topology>
    </subcellularLocation>
</comment>
<dbReference type="Pfam" id="PF00892">
    <property type="entry name" value="EamA"/>
    <property type="match status" value="2"/>
</dbReference>
<evidence type="ECO:0000256" key="3">
    <source>
        <dbReference type="ARBA" id="ARBA00022692"/>
    </source>
</evidence>
<evidence type="ECO:0000259" key="7">
    <source>
        <dbReference type="Pfam" id="PF00892"/>
    </source>
</evidence>
<dbReference type="SUPFAM" id="SSF103481">
    <property type="entry name" value="Multidrug resistance efflux transporter EmrE"/>
    <property type="match status" value="2"/>
</dbReference>
<evidence type="ECO:0000256" key="6">
    <source>
        <dbReference type="SAM" id="Phobius"/>
    </source>
</evidence>
<sequence>MPVQAGLLLTALLWGATLIAARILVPDTGIYGLGFWRFLIAAAVLLPPLLIHRRLHMPSLFRDGVPLALMGVIGVFGFSWCLFTGLPMTSPVNAALIMTLNPALAALFGGMMGAGLPGRRLVAGLVLGMAGVALVSMPDLAHLAALRFNPGDGLILAGNAGWALYGVLARLRLKATPPDIATAVTMSLGALCFAIAALVAGHGVEILPPAPGLWPLIGFLAIGGTVLTYVWWTRGVMALGAARAALAYNLVPVAAMGFTWVLYGTAPLPAQIIGAILAGAGLVIATGLFSRARASA</sequence>
<gene>
    <name evidence="8" type="primary">yyaM</name>
    <name evidence="8" type="ORF">GCM10011505_26120</name>
</gene>
<proteinExistence type="inferred from homology"/>
<evidence type="ECO:0000313" key="8">
    <source>
        <dbReference type="EMBL" id="GGB43588.1"/>
    </source>
</evidence>
<evidence type="ECO:0000256" key="5">
    <source>
        <dbReference type="ARBA" id="ARBA00023136"/>
    </source>
</evidence>